<dbReference type="InterPro" id="IPR050712">
    <property type="entry name" value="NAD(P)H-dep_reductase"/>
</dbReference>
<feature type="domain" description="NADPH-dependent FMN reductase-like" evidence="1">
    <location>
        <begin position="3"/>
        <end position="138"/>
    </location>
</feature>
<gene>
    <name evidence="2" type="ORF">RM520_08745</name>
</gene>
<dbReference type="Proteomes" id="UP001250662">
    <property type="component" value="Unassembled WGS sequence"/>
</dbReference>
<sequence>MAQILAFAGSNSSSSINYQLVKYTAGLVDNHSITMLDLAKYPFAMYSSDVEQKEGYSNSLIELKNDIQKADGIILSVNEHNGNLSAYFKNVLDWLSRLERNFLAETNILLMSTSPGGRGGVGALEFANSMLPRFGAKIQSTFSLPSFSNNFSGSNGILDADLSKAHDIALKTFLNSL</sequence>
<dbReference type="Gene3D" id="3.40.50.360">
    <property type="match status" value="1"/>
</dbReference>
<dbReference type="PANTHER" id="PTHR30543">
    <property type="entry name" value="CHROMATE REDUCTASE"/>
    <property type="match status" value="1"/>
</dbReference>
<dbReference type="RefSeq" id="WP_311385327.1">
    <property type="nucleotide sequence ID" value="NZ_JAVRHU010000002.1"/>
</dbReference>
<dbReference type="Pfam" id="PF03358">
    <property type="entry name" value="FMN_red"/>
    <property type="match status" value="1"/>
</dbReference>
<dbReference type="EC" id="1.-.-.-" evidence="2"/>
<evidence type="ECO:0000313" key="2">
    <source>
        <dbReference type="EMBL" id="MDT0621713.1"/>
    </source>
</evidence>
<dbReference type="InterPro" id="IPR029039">
    <property type="entry name" value="Flavoprotein-like_sf"/>
</dbReference>
<keyword evidence="2" id="KW-0560">Oxidoreductase</keyword>
<accession>A0ABU3BHR7</accession>
<dbReference type="SUPFAM" id="SSF52218">
    <property type="entry name" value="Flavoproteins"/>
    <property type="match status" value="1"/>
</dbReference>
<dbReference type="InterPro" id="IPR005025">
    <property type="entry name" value="FMN_Rdtase-like_dom"/>
</dbReference>
<dbReference type="EMBL" id="JAVRHU010000002">
    <property type="protein sequence ID" value="MDT0621713.1"/>
    <property type="molecule type" value="Genomic_DNA"/>
</dbReference>
<dbReference type="PANTHER" id="PTHR30543:SF21">
    <property type="entry name" value="NAD(P)H-DEPENDENT FMN REDUCTASE LOT6"/>
    <property type="match status" value="1"/>
</dbReference>
<dbReference type="GO" id="GO:0016491">
    <property type="term" value="F:oxidoreductase activity"/>
    <property type="evidence" value="ECO:0007669"/>
    <property type="project" value="UniProtKB-KW"/>
</dbReference>
<keyword evidence="3" id="KW-1185">Reference proteome</keyword>
<name>A0ABU3BHR7_9FLAO</name>
<organism evidence="2 3">
    <name type="scientific">Croceitalea vernalis</name>
    <dbReference type="NCBI Taxonomy" id="3075599"/>
    <lineage>
        <taxon>Bacteria</taxon>
        <taxon>Pseudomonadati</taxon>
        <taxon>Bacteroidota</taxon>
        <taxon>Flavobacteriia</taxon>
        <taxon>Flavobacteriales</taxon>
        <taxon>Flavobacteriaceae</taxon>
        <taxon>Croceitalea</taxon>
    </lineage>
</organism>
<protein>
    <submittedName>
        <fullName evidence="2">NAD(P)H-dependent oxidoreductase</fullName>
        <ecNumber evidence="2">1.-.-.-</ecNumber>
    </submittedName>
</protein>
<comment type="caution">
    <text evidence="2">The sequence shown here is derived from an EMBL/GenBank/DDBJ whole genome shotgun (WGS) entry which is preliminary data.</text>
</comment>
<evidence type="ECO:0000259" key="1">
    <source>
        <dbReference type="Pfam" id="PF03358"/>
    </source>
</evidence>
<evidence type="ECO:0000313" key="3">
    <source>
        <dbReference type="Proteomes" id="UP001250662"/>
    </source>
</evidence>
<reference evidence="2 3" key="1">
    <citation type="submission" date="2023-09" db="EMBL/GenBank/DDBJ databases">
        <authorList>
            <person name="Rey-Velasco X."/>
        </authorList>
    </citation>
    <scope>NUCLEOTIDE SEQUENCE [LARGE SCALE GENOMIC DNA]</scope>
    <source>
        <strain evidence="2 3">P007</strain>
    </source>
</reference>
<proteinExistence type="predicted"/>